<sequence length="143" mass="16300">MNKEKLFNFLKNIALFITVFFTLLISFYLLLEYHSLSIRVDAKLLKSGVLDQVFLRTMVSFLGLVLVLAAACDRFWSKRGFAISAIVFLAYFPLVGSFVQGYIMSYLVLPLICTCLVGFLASQMKKAEREEIVYLKNLQPSFS</sequence>
<evidence type="ECO:0000313" key="3">
    <source>
        <dbReference type="Proteomes" id="UP000004947"/>
    </source>
</evidence>
<accession>A6DU40</accession>
<keyword evidence="1" id="KW-1133">Transmembrane helix</keyword>
<dbReference type="AlphaFoldDB" id="A6DU40"/>
<protein>
    <submittedName>
        <fullName evidence="2">Uncharacterized protein</fullName>
    </submittedName>
</protein>
<dbReference type="RefSeq" id="WP_007281326.1">
    <property type="nucleotide sequence ID" value="NZ_ABCK01000046.1"/>
</dbReference>
<feature type="transmembrane region" description="Helical" evidence="1">
    <location>
        <begin position="102"/>
        <end position="121"/>
    </location>
</feature>
<evidence type="ECO:0000313" key="2">
    <source>
        <dbReference type="EMBL" id="EDM24836.1"/>
    </source>
</evidence>
<feature type="transmembrane region" description="Helical" evidence="1">
    <location>
        <begin position="79"/>
        <end position="96"/>
    </location>
</feature>
<proteinExistence type="predicted"/>
<evidence type="ECO:0000256" key="1">
    <source>
        <dbReference type="SAM" id="Phobius"/>
    </source>
</evidence>
<keyword evidence="1" id="KW-0472">Membrane</keyword>
<dbReference type="EMBL" id="ABCK01000046">
    <property type="protein sequence ID" value="EDM24836.1"/>
    <property type="molecule type" value="Genomic_DNA"/>
</dbReference>
<feature type="transmembrane region" description="Helical" evidence="1">
    <location>
        <begin position="12"/>
        <end position="31"/>
    </location>
</feature>
<name>A6DU40_9BACT</name>
<gene>
    <name evidence="2" type="ORF">LNTAR_23844</name>
</gene>
<reference evidence="2 3" key="1">
    <citation type="journal article" date="2010" name="J. Bacteriol.">
        <title>Genome sequence of Lentisphaera araneosa HTCC2155T, the type species of the order Lentisphaerales in the phylum Lentisphaerae.</title>
        <authorList>
            <person name="Thrash J.C."/>
            <person name="Cho J.C."/>
            <person name="Vergin K.L."/>
            <person name="Morris R.M."/>
            <person name="Giovannoni S.J."/>
        </authorList>
    </citation>
    <scope>NUCLEOTIDE SEQUENCE [LARGE SCALE GENOMIC DNA]</scope>
    <source>
        <strain evidence="2 3">HTCC2155</strain>
    </source>
</reference>
<feature type="transmembrane region" description="Helical" evidence="1">
    <location>
        <begin position="53"/>
        <end position="72"/>
    </location>
</feature>
<dbReference type="Proteomes" id="UP000004947">
    <property type="component" value="Unassembled WGS sequence"/>
</dbReference>
<keyword evidence="3" id="KW-1185">Reference proteome</keyword>
<dbReference type="STRING" id="313628.LNTAR_23844"/>
<organism evidence="2 3">
    <name type="scientific">Lentisphaera araneosa HTCC2155</name>
    <dbReference type="NCBI Taxonomy" id="313628"/>
    <lineage>
        <taxon>Bacteria</taxon>
        <taxon>Pseudomonadati</taxon>
        <taxon>Lentisphaerota</taxon>
        <taxon>Lentisphaeria</taxon>
        <taxon>Lentisphaerales</taxon>
        <taxon>Lentisphaeraceae</taxon>
        <taxon>Lentisphaera</taxon>
    </lineage>
</organism>
<comment type="caution">
    <text evidence="2">The sequence shown here is derived from an EMBL/GenBank/DDBJ whole genome shotgun (WGS) entry which is preliminary data.</text>
</comment>
<keyword evidence="1" id="KW-0812">Transmembrane</keyword>